<feature type="domain" description="AB hydrolase-1" evidence="2">
    <location>
        <begin position="22"/>
        <end position="252"/>
    </location>
</feature>
<name>A0ABW4F9U8_9PSEU</name>
<dbReference type="InterPro" id="IPR050266">
    <property type="entry name" value="AB_hydrolase_sf"/>
</dbReference>
<evidence type="ECO:0000259" key="2">
    <source>
        <dbReference type="Pfam" id="PF12697"/>
    </source>
</evidence>
<reference evidence="4" key="1">
    <citation type="journal article" date="2019" name="Int. J. Syst. Evol. Microbiol.">
        <title>The Global Catalogue of Microorganisms (GCM) 10K type strain sequencing project: providing services to taxonomists for standard genome sequencing and annotation.</title>
        <authorList>
            <consortium name="The Broad Institute Genomics Platform"/>
            <consortium name="The Broad Institute Genome Sequencing Center for Infectious Disease"/>
            <person name="Wu L."/>
            <person name="Ma J."/>
        </authorList>
    </citation>
    <scope>NUCLEOTIDE SEQUENCE [LARGE SCALE GENOMIC DNA]</scope>
    <source>
        <strain evidence="4">CCM 7043</strain>
    </source>
</reference>
<keyword evidence="4" id="KW-1185">Reference proteome</keyword>
<dbReference type="InterPro" id="IPR000073">
    <property type="entry name" value="AB_hydrolase_1"/>
</dbReference>
<accession>A0ABW4F9U8</accession>
<dbReference type="PANTHER" id="PTHR43798">
    <property type="entry name" value="MONOACYLGLYCEROL LIPASE"/>
    <property type="match status" value="1"/>
</dbReference>
<dbReference type="PRINTS" id="PR00111">
    <property type="entry name" value="ABHYDROLASE"/>
</dbReference>
<gene>
    <name evidence="3" type="ORF">ACFSJD_43395</name>
</gene>
<dbReference type="RefSeq" id="WP_344717508.1">
    <property type="nucleotide sequence ID" value="NZ_BAAAUS010000001.1"/>
</dbReference>
<sequence>MPTLSTSAGTVAYDSHGTGDPIVLLPSGGHDLRDYDEIRKLLPDGFRSIGVDWPGHGRSPAGTAPSTELRLAQIVEELLESLTPDGAVLVGNSVGGNVAARLAIRRPDLVRGLMIIDGGGFEGSTLAGRVFCALMSRPWFVRLIYPLFSQAYMRPRTTADHRARASAIAITRTTPGVTAVTEIWHSFSLPEHDLRAEAGRITAPAVLVWGRHDPVLPFRAAETARDLIPGSRLVVIESGHLPYTTNPAAVAAELTDLATVAFGSEIWTNDARCRPSATKEQQQP</sequence>
<dbReference type="PANTHER" id="PTHR43798:SF31">
    <property type="entry name" value="AB HYDROLASE SUPERFAMILY PROTEIN YCLE"/>
    <property type="match status" value="1"/>
</dbReference>
<organism evidence="3 4">
    <name type="scientific">Pseudonocardia yunnanensis</name>
    <dbReference type="NCBI Taxonomy" id="58107"/>
    <lineage>
        <taxon>Bacteria</taxon>
        <taxon>Bacillati</taxon>
        <taxon>Actinomycetota</taxon>
        <taxon>Actinomycetes</taxon>
        <taxon>Pseudonocardiales</taxon>
        <taxon>Pseudonocardiaceae</taxon>
        <taxon>Pseudonocardia</taxon>
    </lineage>
</organism>
<dbReference type="Proteomes" id="UP001597114">
    <property type="component" value="Unassembled WGS sequence"/>
</dbReference>
<dbReference type="EMBL" id="JBHUCO010000082">
    <property type="protein sequence ID" value="MFD1524391.1"/>
    <property type="molecule type" value="Genomic_DNA"/>
</dbReference>
<dbReference type="Gene3D" id="3.40.50.1820">
    <property type="entry name" value="alpha/beta hydrolase"/>
    <property type="match status" value="1"/>
</dbReference>
<protein>
    <submittedName>
        <fullName evidence="3">Alpha/beta fold hydrolase</fullName>
    </submittedName>
</protein>
<evidence type="ECO:0000313" key="4">
    <source>
        <dbReference type="Proteomes" id="UP001597114"/>
    </source>
</evidence>
<comment type="caution">
    <text evidence="3">The sequence shown here is derived from an EMBL/GenBank/DDBJ whole genome shotgun (WGS) entry which is preliminary data.</text>
</comment>
<evidence type="ECO:0000256" key="1">
    <source>
        <dbReference type="ARBA" id="ARBA00022801"/>
    </source>
</evidence>
<dbReference type="InterPro" id="IPR029058">
    <property type="entry name" value="AB_hydrolase_fold"/>
</dbReference>
<dbReference type="GO" id="GO:0016787">
    <property type="term" value="F:hydrolase activity"/>
    <property type="evidence" value="ECO:0007669"/>
    <property type="project" value="UniProtKB-KW"/>
</dbReference>
<dbReference type="SUPFAM" id="SSF53474">
    <property type="entry name" value="alpha/beta-Hydrolases"/>
    <property type="match status" value="1"/>
</dbReference>
<proteinExistence type="predicted"/>
<evidence type="ECO:0000313" key="3">
    <source>
        <dbReference type="EMBL" id="MFD1524391.1"/>
    </source>
</evidence>
<dbReference type="Pfam" id="PF12697">
    <property type="entry name" value="Abhydrolase_6"/>
    <property type="match status" value="1"/>
</dbReference>
<keyword evidence="1 3" id="KW-0378">Hydrolase</keyword>